<evidence type="ECO:0000313" key="2">
    <source>
        <dbReference type="Proteomes" id="UP000502196"/>
    </source>
</evidence>
<proteinExistence type="predicted"/>
<dbReference type="Proteomes" id="UP000502196">
    <property type="component" value="Chromosome"/>
</dbReference>
<protein>
    <submittedName>
        <fullName evidence="1">Uncharacterized protein</fullName>
    </submittedName>
</protein>
<evidence type="ECO:0000313" key="1">
    <source>
        <dbReference type="EMBL" id="CAB3391091.1"/>
    </source>
</evidence>
<gene>
    <name evidence="1" type="ORF">COOX1_0739</name>
</gene>
<dbReference type="AlphaFoldDB" id="A0A6F9E2K7"/>
<organism evidence="1 2">
    <name type="scientific">Kyrpidia spormannii</name>
    <dbReference type="NCBI Taxonomy" id="2055160"/>
    <lineage>
        <taxon>Bacteria</taxon>
        <taxon>Bacillati</taxon>
        <taxon>Bacillota</taxon>
        <taxon>Bacilli</taxon>
        <taxon>Bacillales</taxon>
        <taxon>Alicyclobacillaceae</taxon>
        <taxon>Kyrpidia</taxon>
    </lineage>
</organism>
<name>A0A6F9E2K7_9BACL</name>
<dbReference type="EMBL" id="LR792683">
    <property type="protein sequence ID" value="CAB3391091.1"/>
    <property type="molecule type" value="Genomic_DNA"/>
</dbReference>
<sequence>MNHPPPAPWKFAGGGVNHPAEVGHLAKEMNSVVKTGEIGGVENNTTHLPWKSDNRIWPWVGAG</sequence>
<accession>A0A6F9E2K7</accession>
<reference evidence="1 2" key="1">
    <citation type="submission" date="2020-04" db="EMBL/GenBank/DDBJ databases">
        <authorList>
            <person name="Hogendoorn C."/>
        </authorList>
    </citation>
    <scope>NUCLEOTIDE SEQUENCE [LARGE SCALE GENOMIC DNA]</scope>
    <source>
        <strain evidence="1">COOX1</strain>
    </source>
</reference>